<accession>A0A1Y3QS76</accession>
<gene>
    <name evidence="1" type="ORF">B5G41_12310</name>
</gene>
<evidence type="ECO:0000313" key="2">
    <source>
        <dbReference type="Proteomes" id="UP000195772"/>
    </source>
</evidence>
<dbReference type="Proteomes" id="UP000195772">
    <property type="component" value="Unassembled WGS sequence"/>
</dbReference>
<dbReference type="EMBL" id="NFHB01000008">
    <property type="protein sequence ID" value="OUN02446.1"/>
    <property type="molecule type" value="Genomic_DNA"/>
</dbReference>
<dbReference type="OrthoDB" id="1005175at2"/>
<name>A0A1Y3QS76_9BACT</name>
<proteinExistence type="predicted"/>
<organism evidence="1 2">
    <name type="scientific">Alistipes onderdonkii</name>
    <dbReference type="NCBI Taxonomy" id="328813"/>
    <lineage>
        <taxon>Bacteria</taxon>
        <taxon>Pseudomonadati</taxon>
        <taxon>Bacteroidota</taxon>
        <taxon>Bacteroidia</taxon>
        <taxon>Bacteroidales</taxon>
        <taxon>Rikenellaceae</taxon>
        <taxon>Alistipes</taxon>
    </lineage>
</organism>
<evidence type="ECO:0000313" key="1">
    <source>
        <dbReference type="EMBL" id="OUN02446.1"/>
    </source>
</evidence>
<sequence>MLERIQYALFILLFVLAGSLDGAQVQSGRAVSQPDQIRQSSLRMPVPAHNCFTAAVFTCDASIENPVQPSAQKAIVRLRHDTRAVATACGLSCRPAYSGCFDLHPKPVDYYVFSLGRILI</sequence>
<reference evidence="2" key="1">
    <citation type="submission" date="2017-04" db="EMBL/GenBank/DDBJ databases">
        <title>Function of individual gut microbiota members based on whole genome sequencing of pure cultures obtained from chicken caecum.</title>
        <authorList>
            <person name="Medvecky M."/>
            <person name="Cejkova D."/>
            <person name="Polansky O."/>
            <person name="Karasova D."/>
            <person name="Kubasova T."/>
            <person name="Cizek A."/>
            <person name="Rychlik I."/>
        </authorList>
    </citation>
    <scope>NUCLEOTIDE SEQUENCE [LARGE SCALE GENOMIC DNA]</scope>
    <source>
        <strain evidence="2">An90</strain>
    </source>
</reference>
<protein>
    <submittedName>
        <fullName evidence="1">Uncharacterized protein</fullName>
    </submittedName>
</protein>
<comment type="caution">
    <text evidence="1">The sequence shown here is derived from an EMBL/GenBank/DDBJ whole genome shotgun (WGS) entry which is preliminary data.</text>
</comment>
<dbReference type="AlphaFoldDB" id="A0A1Y3QS76"/>